<dbReference type="Pfam" id="PF05116">
    <property type="entry name" value="S6PP"/>
    <property type="match status" value="1"/>
</dbReference>
<protein>
    <submittedName>
        <fullName evidence="2">HAD-IIB family hydrolase</fullName>
    </submittedName>
</protein>
<proteinExistence type="predicted"/>
<comment type="caution">
    <text evidence="2">The sequence shown here is derived from an EMBL/GenBank/DDBJ whole genome shotgun (WGS) entry which is preliminary data.</text>
</comment>
<dbReference type="SFLD" id="SFLDG01140">
    <property type="entry name" value="C2.B:_Phosphomannomutase_and_P"/>
    <property type="match status" value="1"/>
</dbReference>
<dbReference type="PANTHER" id="PTHR10000:SF8">
    <property type="entry name" value="HAD SUPERFAMILY HYDROLASE-LIKE, TYPE 3"/>
    <property type="match status" value="1"/>
</dbReference>
<sequence>MKHHHSLILATDLDGTFLGGSQQEKQEFYEYLETQRHRILLVYVTGREIDWISNFLTENTHIPKPDYIIGDVGTTVVNGATFAPISAVQDWIVKQWGNANEQVKQLLGNEPGLKLQAVNPHYRVSYYYDPEELQDSTIKKVIDAGFDCIISAYKSYFYFDVMPKGVSKGPTLLKFLAEMNYHADDTIACGDTLNDFSLFETGLKGIAVGNSHPALVEKIQTMENVYYSPYPGVMGIWDGLKVYGKH</sequence>
<evidence type="ECO:0000259" key="1">
    <source>
        <dbReference type="Pfam" id="PF05116"/>
    </source>
</evidence>
<dbReference type="InterPro" id="IPR006380">
    <property type="entry name" value="SPP-like_dom"/>
</dbReference>
<dbReference type="InterPro" id="IPR023214">
    <property type="entry name" value="HAD_sf"/>
</dbReference>
<dbReference type="Proteomes" id="UP000637383">
    <property type="component" value="Unassembled WGS sequence"/>
</dbReference>
<dbReference type="SFLD" id="SFLDS00003">
    <property type="entry name" value="Haloacid_Dehalogenase"/>
    <property type="match status" value="1"/>
</dbReference>
<evidence type="ECO:0000313" key="3">
    <source>
        <dbReference type="Proteomes" id="UP000637383"/>
    </source>
</evidence>
<dbReference type="EMBL" id="JACJTU010000007">
    <property type="protein sequence ID" value="MBD2734184.1"/>
    <property type="molecule type" value="Genomic_DNA"/>
</dbReference>
<accession>A0ABR8K610</accession>
<dbReference type="InterPro" id="IPR036412">
    <property type="entry name" value="HAD-like_sf"/>
</dbReference>
<dbReference type="GO" id="GO:0016787">
    <property type="term" value="F:hydrolase activity"/>
    <property type="evidence" value="ECO:0007669"/>
    <property type="project" value="UniProtKB-KW"/>
</dbReference>
<dbReference type="RefSeq" id="WP_190954894.1">
    <property type="nucleotide sequence ID" value="NZ_JACJTU010000007.1"/>
</dbReference>
<keyword evidence="2" id="KW-0378">Hydrolase</keyword>
<reference evidence="2 3" key="1">
    <citation type="journal article" date="2020" name="ISME J.">
        <title>Comparative genomics reveals insights into cyanobacterial evolution and habitat adaptation.</title>
        <authorList>
            <person name="Chen M.Y."/>
            <person name="Teng W.K."/>
            <person name="Zhao L."/>
            <person name="Hu C.X."/>
            <person name="Zhou Y.K."/>
            <person name="Han B.P."/>
            <person name="Song L.R."/>
            <person name="Shu W.S."/>
        </authorList>
    </citation>
    <scope>NUCLEOTIDE SEQUENCE [LARGE SCALE GENOMIC DNA]</scope>
    <source>
        <strain evidence="2 3">FACHB-159</strain>
    </source>
</reference>
<dbReference type="Gene3D" id="3.40.50.1000">
    <property type="entry name" value="HAD superfamily/HAD-like"/>
    <property type="match status" value="1"/>
</dbReference>
<evidence type="ECO:0000313" key="2">
    <source>
        <dbReference type="EMBL" id="MBD2734184.1"/>
    </source>
</evidence>
<feature type="domain" description="Sucrose phosphatase-like" evidence="1">
    <location>
        <begin position="7"/>
        <end position="244"/>
    </location>
</feature>
<dbReference type="PANTHER" id="PTHR10000">
    <property type="entry name" value="PHOSPHOSERINE PHOSPHATASE"/>
    <property type="match status" value="1"/>
</dbReference>
<dbReference type="SFLD" id="SFLDG01141">
    <property type="entry name" value="C2.B.1:_Sucrose_Phosphatase_Li"/>
    <property type="match status" value="1"/>
</dbReference>
<gene>
    <name evidence="2" type="ORF">H6H03_09670</name>
</gene>
<keyword evidence="3" id="KW-1185">Reference proteome</keyword>
<dbReference type="InterPro" id="IPR006379">
    <property type="entry name" value="HAD-SF_hydro_IIB"/>
</dbReference>
<dbReference type="SUPFAM" id="SSF56784">
    <property type="entry name" value="HAD-like"/>
    <property type="match status" value="1"/>
</dbReference>
<dbReference type="NCBIfam" id="TIGR01484">
    <property type="entry name" value="HAD-SF-IIB"/>
    <property type="match status" value="1"/>
</dbReference>
<name>A0ABR8K610_9NOSO</name>
<organism evidence="2 3">
    <name type="scientific">Nostoc paludosum FACHB-159</name>
    <dbReference type="NCBI Taxonomy" id="2692908"/>
    <lineage>
        <taxon>Bacteria</taxon>
        <taxon>Bacillati</taxon>
        <taxon>Cyanobacteriota</taxon>
        <taxon>Cyanophyceae</taxon>
        <taxon>Nostocales</taxon>
        <taxon>Nostocaceae</taxon>
        <taxon>Nostoc</taxon>
    </lineage>
</organism>
<dbReference type="Gene3D" id="3.90.1070.10">
    <property type="match status" value="1"/>
</dbReference>